<accession>A0A0A9ACA2</accession>
<protein>
    <submittedName>
        <fullName evidence="2">Uncharacterized protein</fullName>
    </submittedName>
</protein>
<dbReference type="EMBL" id="GBRH01253198">
    <property type="protein sequence ID" value="JAD44697.1"/>
    <property type="molecule type" value="Transcribed_RNA"/>
</dbReference>
<evidence type="ECO:0000256" key="1">
    <source>
        <dbReference type="SAM" id="Phobius"/>
    </source>
</evidence>
<organism evidence="2">
    <name type="scientific">Arundo donax</name>
    <name type="common">Giant reed</name>
    <name type="synonym">Donax arundinaceus</name>
    <dbReference type="NCBI Taxonomy" id="35708"/>
    <lineage>
        <taxon>Eukaryota</taxon>
        <taxon>Viridiplantae</taxon>
        <taxon>Streptophyta</taxon>
        <taxon>Embryophyta</taxon>
        <taxon>Tracheophyta</taxon>
        <taxon>Spermatophyta</taxon>
        <taxon>Magnoliopsida</taxon>
        <taxon>Liliopsida</taxon>
        <taxon>Poales</taxon>
        <taxon>Poaceae</taxon>
        <taxon>PACMAD clade</taxon>
        <taxon>Arundinoideae</taxon>
        <taxon>Arundineae</taxon>
        <taxon>Arundo</taxon>
    </lineage>
</organism>
<keyword evidence="1" id="KW-0812">Transmembrane</keyword>
<keyword evidence="1" id="KW-1133">Transmembrane helix</keyword>
<sequence length="67" mass="7556">MANFLFLNCCFLISSICFLFNSCLFCMIGGISHFDVSVRYFVDDTRVALVHLFFLNFVVTCISAIVG</sequence>
<proteinExistence type="predicted"/>
<evidence type="ECO:0000313" key="2">
    <source>
        <dbReference type="EMBL" id="JAD44697.1"/>
    </source>
</evidence>
<feature type="transmembrane region" description="Helical" evidence="1">
    <location>
        <begin position="46"/>
        <end position="66"/>
    </location>
</feature>
<name>A0A0A9ACA2_ARUDO</name>
<reference evidence="2" key="2">
    <citation type="journal article" date="2015" name="Data Brief">
        <title>Shoot transcriptome of the giant reed, Arundo donax.</title>
        <authorList>
            <person name="Barrero R.A."/>
            <person name="Guerrero F.D."/>
            <person name="Moolhuijzen P."/>
            <person name="Goolsby J.A."/>
            <person name="Tidwell J."/>
            <person name="Bellgard S.E."/>
            <person name="Bellgard M.I."/>
        </authorList>
    </citation>
    <scope>NUCLEOTIDE SEQUENCE</scope>
    <source>
        <tissue evidence="2">Shoot tissue taken approximately 20 cm above the soil surface</tissue>
    </source>
</reference>
<keyword evidence="1" id="KW-0472">Membrane</keyword>
<reference evidence="2" key="1">
    <citation type="submission" date="2014-09" db="EMBL/GenBank/DDBJ databases">
        <authorList>
            <person name="Magalhaes I.L.F."/>
            <person name="Oliveira U."/>
            <person name="Santos F.R."/>
            <person name="Vidigal T.H.D.A."/>
            <person name="Brescovit A.D."/>
            <person name="Santos A.J."/>
        </authorList>
    </citation>
    <scope>NUCLEOTIDE SEQUENCE</scope>
    <source>
        <tissue evidence="2">Shoot tissue taken approximately 20 cm above the soil surface</tissue>
    </source>
</reference>
<feature type="transmembrane region" description="Helical" evidence="1">
    <location>
        <begin position="5"/>
        <end position="34"/>
    </location>
</feature>
<dbReference type="AlphaFoldDB" id="A0A0A9ACA2"/>